<dbReference type="EMBL" id="JBHUEN010000021">
    <property type="protein sequence ID" value="MFD1881741.1"/>
    <property type="molecule type" value="Genomic_DNA"/>
</dbReference>
<accession>A0ABW4R632</accession>
<organism evidence="1 2">
    <name type="scientific">Paracoccus pacificus</name>
    <dbReference type="NCBI Taxonomy" id="1463598"/>
    <lineage>
        <taxon>Bacteria</taxon>
        <taxon>Pseudomonadati</taxon>
        <taxon>Pseudomonadota</taxon>
        <taxon>Alphaproteobacteria</taxon>
        <taxon>Rhodobacterales</taxon>
        <taxon>Paracoccaceae</taxon>
        <taxon>Paracoccus</taxon>
    </lineage>
</organism>
<sequence>MMRNVSIDLGPAAGFAALILALVAPGAVSAGVFTPPEGCTLNMTVQSRSCTVAQHYTCAGDNPGDMRTTYFGPDGPKHISLIDKETRWIETQDPRTGIIDRLASGNADEASFSTLLSTGRDDFDFWTESETGERLHHVGYDKLTGKTMVIDGETLEQTEFSLTTSDSAGQVLWERTGNQFISRKDGRFYGGIERAKDWTGLNETTNDSPVTFIKPGERGFGDTTPQYDCDMQMVNMPGGNNA</sequence>
<gene>
    <name evidence="1" type="ORF">ACFSCT_08450</name>
</gene>
<evidence type="ECO:0000313" key="2">
    <source>
        <dbReference type="Proteomes" id="UP001597213"/>
    </source>
</evidence>
<keyword evidence="2" id="KW-1185">Reference proteome</keyword>
<dbReference type="Proteomes" id="UP001597213">
    <property type="component" value="Unassembled WGS sequence"/>
</dbReference>
<reference evidence="2" key="1">
    <citation type="journal article" date="2019" name="Int. J. Syst. Evol. Microbiol.">
        <title>The Global Catalogue of Microorganisms (GCM) 10K type strain sequencing project: providing services to taxonomists for standard genome sequencing and annotation.</title>
        <authorList>
            <consortium name="The Broad Institute Genomics Platform"/>
            <consortium name="The Broad Institute Genome Sequencing Center for Infectious Disease"/>
            <person name="Wu L."/>
            <person name="Ma J."/>
        </authorList>
    </citation>
    <scope>NUCLEOTIDE SEQUENCE [LARGE SCALE GENOMIC DNA]</scope>
    <source>
        <strain evidence="2">CCUG 56029</strain>
    </source>
</reference>
<dbReference type="RefSeq" id="WP_379141849.1">
    <property type="nucleotide sequence ID" value="NZ_JBHUEN010000021.1"/>
</dbReference>
<evidence type="ECO:0000313" key="1">
    <source>
        <dbReference type="EMBL" id="MFD1881741.1"/>
    </source>
</evidence>
<name>A0ABW4R632_9RHOB</name>
<proteinExistence type="predicted"/>
<comment type="caution">
    <text evidence="1">The sequence shown here is derived from an EMBL/GenBank/DDBJ whole genome shotgun (WGS) entry which is preliminary data.</text>
</comment>
<protein>
    <recommendedName>
        <fullName evidence="3">YD repeat-containing protein</fullName>
    </recommendedName>
</protein>
<evidence type="ECO:0008006" key="3">
    <source>
        <dbReference type="Google" id="ProtNLM"/>
    </source>
</evidence>